<feature type="domain" description="GST C-terminal" evidence="3">
    <location>
        <begin position="90"/>
        <end position="218"/>
    </location>
</feature>
<dbReference type="CDD" id="cd03048">
    <property type="entry name" value="GST_N_Ure2p_like"/>
    <property type="match status" value="1"/>
</dbReference>
<dbReference type="PROSITE" id="PS50405">
    <property type="entry name" value="GST_CTER"/>
    <property type="match status" value="1"/>
</dbReference>
<dbReference type="InterPro" id="IPR036249">
    <property type="entry name" value="Thioredoxin-like_sf"/>
</dbReference>
<dbReference type="Pfam" id="PF00043">
    <property type="entry name" value="GST_C"/>
    <property type="match status" value="1"/>
</dbReference>
<dbReference type="SUPFAM" id="SSF47616">
    <property type="entry name" value="GST C-terminal domain-like"/>
    <property type="match status" value="1"/>
</dbReference>
<evidence type="ECO:0000256" key="1">
    <source>
        <dbReference type="RuleBase" id="RU003494"/>
    </source>
</evidence>
<accession>A0ABT3T834</accession>
<dbReference type="Pfam" id="PF02798">
    <property type="entry name" value="GST_N"/>
    <property type="match status" value="1"/>
</dbReference>
<dbReference type="InterPro" id="IPR040079">
    <property type="entry name" value="Glutathione_S-Trfase"/>
</dbReference>
<dbReference type="PANTHER" id="PTHR44051">
    <property type="entry name" value="GLUTATHIONE S-TRANSFERASE-RELATED"/>
    <property type="match status" value="1"/>
</dbReference>
<protein>
    <submittedName>
        <fullName evidence="4">Glutathione S-transferase family protein</fullName>
    </submittedName>
</protein>
<dbReference type="InterPro" id="IPR010987">
    <property type="entry name" value="Glutathione-S-Trfase_C-like"/>
</dbReference>
<dbReference type="Proteomes" id="UP001143304">
    <property type="component" value="Unassembled WGS sequence"/>
</dbReference>
<comment type="caution">
    <text evidence="4">The sequence shown here is derived from an EMBL/GenBank/DDBJ whole genome shotgun (WGS) entry which is preliminary data.</text>
</comment>
<dbReference type="RefSeq" id="WP_279250109.1">
    <property type="nucleotide sequence ID" value="NZ_SHNO01000001.1"/>
</dbReference>
<dbReference type="SFLD" id="SFLDG00358">
    <property type="entry name" value="Main_(cytGST)"/>
    <property type="match status" value="1"/>
</dbReference>
<dbReference type="InterPro" id="IPR004046">
    <property type="entry name" value="GST_C"/>
</dbReference>
<evidence type="ECO:0000313" key="4">
    <source>
        <dbReference type="EMBL" id="MCX2978415.1"/>
    </source>
</evidence>
<dbReference type="SFLD" id="SFLDS00019">
    <property type="entry name" value="Glutathione_Transferase_(cytos"/>
    <property type="match status" value="1"/>
</dbReference>
<dbReference type="PROSITE" id="PS50404">
    <property type="entry name" value="GST_NTER"/>
    <property type="match status" value="1"/>
</dbReference>
<dbReference type="CDD" id="cd03178">
    <property type="entry name" value="GST_C_Ure2p_like"/>
    <property type="match status" value="1"/>
</dbReference>
<evidence type="ECO:0000259" key="2">
    <source>
        <dbReference type="PROSITE" id="PS50404"/>
    </source>
</evidence>
<dbReference type="InterPro" id="IPR004045">
    <property type="entry name" value="Glutathione_S-Trfase_N"/>
</dbReference>
<sequence>MIDVHYWPTPNGKKITIQLEESGIDYNVVACEIGRGAQFEEGFLAISPNNRMPAIVDHAPKDGGKPLSVFESGACMMYLAEKYGQFGGDSSRDKWEVYQWLMWQMANQGPKTGERGHFARLKDREGDQSYALRRFNDELHRLYGVMNNRLYDRRFLAGNNYSIADMACYPWVAGWKEQGIDIDEFKYFKRWFNQLSERPAVQKGMAIGEDQKQDYSKLSEKEIERVVSLLYNQRARPAPETGGLLE</sequence>
<dbReference type="Gene3D" id="1.20.1050.10">
    <property type="match status" value="1"/>
</dbReference>
<dbReference type="SUPFAM" id="SSF52833">
    <property type="entry name" value="Thioredoxin-like"/>
    <property type="match status" value="1"/>
</dbReference>
<proteinExistence type="inferred from homology"/>
<dbReference type="SFLD" id="SFLDG01151">
    <property type="entry name" value="Main.2:_Nu-like"/>
    <property type="match status" value="1"/>
</dbReference>
<feature type="domain" description="GST N-terminal" evidence="2">
    <location>
        <begin position="1"/>
        <end position="87"/>
    </location>
</feature>
<dbReference type="PANTHER" id="PTHR44051:SF19">
    <property type="entry name" value="DISULFIDE-BOND OXIDOREDUCTASE YFCG"/>
    <property type="match status" value="1"/>
</dbReference>
<evidence type="ECO:0000313" key="5">
    <source>
        <dbReference type="Proteomes" id="UP001143304"/>
    </source>
</evidence>
<name>A0ABT3T834_9GAMM</name>
<keyword evidence="5" id="KW-1185">Reference proteome</keyword>
<reference evidence="4" key="1">
    <citation type="submission" date="2019-02" db="EMBL/GenBank/DDBJ databases">
        <authorList>
            <person name="Li S.-H."/>
        </authorList>
    </citation>
    <scope>NUCLEOTIDE SEQUENCE</scope>
    <source>
        <strain evidence="4">IMCC11814</strain>
    </source>
</reference>
<gene>
    <name evidence="4" type="ORF">EYC82_13695</name>
</gene>
<dbReference type="Gene3D" id="3.40.30.10">
    <property type="entry name" value="Glutaredoxin"/>
    <property type="match status" value="1"/>
</dbReference>
<evidence type="ECO:0000259" key="3">
    <source>
        <dbReference type="PROSITE" id="PS50405"/>
    </source>
</evidence>
<dbReference type="EMBL" id="SHNO01000001">
    <property type="protein sequence ID" value="MCX2978415.1"/>
    <property type="molecule type" value="Genomic_DNA"/>
</dbReference>
<comment type="similarity">
    <text evidence="1">Belongs to the GST superfamily.</text>
</comment>
<dbReference type="InterPro" id="IPR036282">
    <property type="entry name" value="Glutathione-S-Trfase_C_sf"/>
</dbReference>
<organism evidence="4 5">
    <name type="scientific">Candidatus Marimicrobium litorale</name>
    <dbReference type="NCBI Taxonomy" id="2518991"/>
    <lineage>
        <taxon>Bacteria</taxon>
        <taxon>Pseudomonadati</taxon>
        <taxon>Pseudomonadota</taxon>
        <taxon>Gammaproteobacteria</taxon>
        <taxon>Cellvibrionales</taxon>
        <taxon>Halieaceae</taxon>
        <taxon>Marimicrobium</taxon>
    </lineage>
</organism>